<feature type="region of interest" description="Disordered" evidence="1">
    <location>
        <begin position="293"/>
        <end position="314"/>
    </location>
</feature>
<organism evidence="2 3">
    <name type="scientific">Cercophora newfieldiana</name>
    <dbReference type="NCBI Taxonomy" id="92897"/>
    <lineage>
        <taxon>Eukaryota</taxon>
        <taxon>Fungi</taxon>
        <taxon>Dikarya</taxon>
        <taxon>Ascomycota</taxon>
        <taxon>Pezizomycotina</taxon>
        <taxon>Sordariomycetes</taxon>
        <taxon>Sordariomycetidae</taxon>
        <taxon>Sordariales</taxon>
        <taxon>Lasiosphaeriaceae</taxon>
        <taxon>Cercophora</taxon>
    </lineage>
</organism>
<protein>
    <submittedName>
        <fullName evidence="2">Uncharacterized protein</fullName>
    </submittedName>
</protein>
<evidence type="ECO:0000313" key="3">
    <source>
        <dbReference type="Proteomes" id="UP001174936"/>
    </source>
</evidence>
<keyword evidence="3" id="KW-1185">Reference proteome</keyword>
<sequence>MASQKSSLSPIQKAIAVVRAHVNVDWQRPDWLLVEEYVALHYPVGIPDKIDFNVVFGYLAADSDNLTAEHEIVKILVSALHVNRSRPGGFSPESGLESWREAAKTNKIPVDLSREIVFFLSLIRFTHCNRPSTEYGREIWDELQSLIGRHKLQWACEVDEPYQLHDIDRFWQGADFNDPAWRADCLEPAFPGLQRLTPDDHGVDMNKILSQKYVLERMCQWEAQQKAARVIREAVIAPSALRMLDSKKEKARLEYSRAEETKVWCRLGSLFNPVPPRTLKDEQMVIKVEPVAPEDDVNPTSPAGPLELIPTPITPGTANDTLTARFNALNGRIDTLKRARDAEMAQLNARLDTAASRHAKEAAVLQNQILAGKSQAALTDHPSVWAQLKRVDEMWLTEFSVVRGLIDGVEERVSRPFARRWNSRWTSQEKLVSIDEGGNGLGGLGLKRMREFERQSALSREKRREK</sequence>
<evidence type="ECO:0000256" key="1">
    <source>
        <dbReference type="SAM" id="MobiDB-lite"/>
    </source>
</evidence>
<dbReference type="EMBL" id="JAULSV010000003">
    <property type="protein sequence ID" value="KAK0648166.1"/>
    <property type="molecule type" value="Genomic_DNA"/>
</dbReference>
<dbReference type="Proteomes" id="UP001174936">
    <property type="component" value="Unassembled WGS sequence"/>
</dbReference>
<gene>
    <name evidence="2" type="ORF">B0T16DRAFT_506327</name>
</gene>
<proteinExistence type="predicted"/>
<comment type="caution">
    <text evidence="2">The sequence shown here is derived from an EMBL/GenBank/DDBJ whole genome shotgun (WGS) entry which is preliminary data.</text>
</comment>
<dbReference type="AlphaFoldDB" id="A0AA39Y8T2"/>
<name>A0AA39Y8T2_9PEZI</name>
<reference evidence="2" key="1">
    <citation type="submission" date="2023-06" db="EMBL/GenBank/DDBJ databases">
        <title>Genome-scale phylogeny and comparative genomics of the fungal order Sordariales.</title>
        <authorList>
            <consortium name="Lawrence Berkeley National Laboratory"/>
            <person name="Hensen N."/>
            <person name="Bonometti L."/>
            <person name="Westerberg I."/>
            <person name="Brannstrom I.O."/>
            <person name="Guillou S."/>
            <person name="Cros-Aarteil S."/>
            <person name="Calhoun S."/>
            <person name="Haridas S."/>
            <person name="Kuo A."/>
            <person name="Mondo S."/>
            <person name="Pangilinan J."/>
            <person name="Riley R."/>
            <person name="Labutti K."/>
            <person name="Andreopoulos B."/>
            <person name="Lipzen A."/>
            <person name="Chen C."/>
            <person name="Yanf M."/>
            <person name="Daum C."/>
            <person name="Ng V."/>
            <person name="Clum A."/>
            <person name="Steindorff A."/>
            <person name="Ohm R."/>
            <person name="Martin F."/>
            <person name="Silar P."/>
            <person name="Natvig D."/>
            <person name="Lalanne C."/>
            <person name="Gautier V."/>
            <person name="Ament-Velasquez S.L."/>
            <person name="Kruys A."/>
            <person name="Hutchinson M.I."/>
            <person name="Powell A.J."/>
            <person name="Barry K."/>
            <person name="Miller A.N."/>
            <person name="Grigoriev I.V."/>
            <person name="Debuchy R."/>
            <person name="Gladieux P."/>
            <person name="Thoren M.H."/>
            <person name="Johannesson H."/>
        </authorList>
    </citation>
    <scope>NUCLEOTIDE SEQUENCE</scope>
    <source>
        <strain evidence="2">SMH2532-1</strain>
    </source>
</reference>
<evidence type="ECO:0000313" key="2">
    <source>
        <dbReference type="EMBL" id="KAK0648166.1"/>
    </source>
</evidence>
<accession>A0AA39Y8T2</accession>